<name>A0A804K2S4_MUSAM</name>
<keyword evidence="4" id="KW-1185">Reference proteome</keyword>
<dbReference type="AlphaFoldDB" id="A0A804K2S4"/>
<feature type="region of interest" description="Disordered" evidence="1">
    <location>
        <begin position="1"/>
        <end position="35"/>
    </location>
</feature>
<accession>A0A804K2S4</accession>
<evidence type="ECO:0000313" key="2">
    <source>
        <dbReference type="EMBL" id="CAG1830551.1"/>
    </source>
</evidence>
<sequence>MDSSTSFGIALTSPPSPSLPSDWEREGGSYLGRRHRERQPDLLQSFFY</sequence>
<reference evidence="3" key="2">
    <citation type="submission" date="2021-05" db="UniProtKB">
        <authorList>
            <consortium name="EnsemblPlants"/>
        </authorList>
    </citation>
    <scope>IDENTIFICATION</scope>
    <source>
        <strain evidence="3">subsp. malaccensis</strain>
    </source>
</reference>
<evidence type="ECO:0000256" key="1">
    <source>
        <dbReference type="SAM" id="MobiDB-lite"/>
    </source>
</evidence>
<dbReference type="EnsemblPlants" id="Ma08_t04330.1">
    <property type="protein sequence ID" value="Ma08_p04330.1"/>
    <property type="gene ID" value="Ma08_g04330"/>
</dbReference>
<reference evidence="2" key="1">
    <citation type="submission" date="2021-03" db="EMBL/GenBank/DDBJ databases">
        <authorList>
            <consortium name="Genoscope - CEA"/>
            <person name="William W."/>
        </authorList>
    </citation>
    <scope>NUCLEOTIDE SEQUENCE</scope>
    <source>
        <strain evidence="2">Doubled-haploid Pahang</strain>
    </source>
</reference>
<gene>
    <name evidence="2" type="ORF">GSMUA_338050.1</name>
</gene>
<protein>
    <submittedName>
        <fullName evidence="2">(wild Malaysian banana) hypothetical protein</fullName>
    </submittedName>
</protein>
<dbReference type="Proteomes" id="UP000012960">
    <property type="component" value="Unplaced"/>
</dbReference>
<dbReference type="Gramene" id="Ma08_t04330.1">
    <property type="protein sequence ID" value="Ma08_p04330.1"/>
    <property type="gene ID" value="Ma08_g04330"/>
</dbReference>
<dbReference type="InParanoid" id="A0A804K2S4"/>
<organism evidence="3 4">
    <name type="scientific">Musa acuminata subsp. malaccensis</name>
    <name type="common">Wild banana</name>
    <name type="synonym">Musa malaccensis</name>
    <dbReference type="NCBI Taxonomy" id="214687"/>
    <lineage>
        <taxon>Eukaryota</taxon>
        <taxon>Viridiplantae</taxon>
        <taxon>Streptophyta</taxon>
        <taxon>Embryophyta</taxon>
        <taxon>Tracheophyta</taxon>
        <taxon>Spermatophyta</taxon>
        <taxon>Magnoliopsida</taxon>
        <taxon>Liliopsida</taxon>
        <taxon>Zingiberales</taxon>
        <taxon>Musaceae</taxon>
        <taxon>Musa</taxon>
    </lineage>
</organism>
<evidence type="ECO:0000313" key="3">
    <source>
        <dbReference type="EnsemblPlants" id="Ma08_p04330.1"/>
    </source>
</evidence>
<evidence type="ECO:0000313" key="4">
    <source>
        <dbReference type="Proteomes" id="UP000012960"/>
    </source>
</evidence>
<dbReference type="EMBL" id="HG996472">
    <property type="protein sequence ID" value="CAG1830551.1"/>
    <property type="molecule type" value="Genomic_DNA"/>
</dbReference>
<proteinExistence type="predicted"/>